<keyword evidence="1" id="KW-0862">Zinc</keyword>
<feature type="compositionally biased region" description="Acidic residues" evidence="2">
    <location>
        <begin position="151"/>
        <end position="168"/>
    </location>
</feature>
<dbReference type="OrthoDB" id="654191at2759"/>
<gene>
    <name evidence="4" type="ORF">HMPREF1541_10348</name>
</gene>
<feature type="region of interest" description="Disordered" evidence="2">
    <location>
        <begin position="148"/>
        <end position="187"/>
    </location>
</feature>
<evidence type="ECO:0000313" key="5">
    <source>
        <dbReference type="Proteomes" id="UP000030752"/>
    </source>
</evidence>
<dbReference type="PROSITE" id="PS50089">
    <property type="entry name" value="ZF_RING_2"/>
    <property type="match status" value="1"/>
</dbReference>
<keyword evidence="1" id="KW-0479">Metal-binding</keyword>
<evidence type="ECO:0000256" key="2">
    <source>
        <dbReference type="SAM" id="MobiDB-lite"/>
    </source>
</evidence>
<dbReference type="InterPro" id="IPR001841">
    <property type="entry name" value="Znf_RING"/>
</dbReference>
<reference evidence="4 5" key="1">
    <citation type="submission" date="2013-03" db="EMBL/GenBank/DDBJ databases">
        <title>The Genome Sequence of Phialophora europaea CBS 101466.</title>
        <authorList>
            <consortium name="The Broad Institute Genomics Platform"/>
            <person name="Cuomo C."/>
            <person name="de Hoog S."/>
            <person name="Gorbushina A."/>
            <person name="Walker B."/>
            <person name="Young S.K."/>
            <person name="Zeng Q."/>
            <person name="Gargeya S."/>
            <person name="Fitzgerald M."/>
            <person name="Haas B."/>
            <person name="Abouelleil A."/>
            <person name="Allen A.W."/>
            <person name="Alvarado L."/>
            <person name="Arachchi H.M."/>
            <person name="Berlin A.M."/>
            <person name="Chapman S.B."/>
            <person name="Gainer-Dewar J."/>
            <person name="Goldberg J."/>
            <person name="Griggs A."/>
            <person name="Gujja S."/>
            <person name="Hansen M."/>
            <person name="Howarth C."/>
            <person name="Imamovic A."/>
            <person name="Ireland A."/>
            <person name="Larimer J."/>
            <person name="McCowan C."/>
            <person name="Murphy C."/>
            <person name="Pearson M."/>
            <person name="Poon T.W."/>
            <person name="Priest M."/>
            <person name="Roberts A."/>
            <person name="Saif S."/>
            <person name="Shea T."/>
            <person name="Sisk P."/>
            <person name="Sykes S."/>
            <person name="Wortman J."/>
            <person name="Nusbaum C."/>
            <person name="Birren B."/>
        </authorList>
    </citation>
    <scope>NUCLEOTIDE SEQUENCE [LARGE SCALE GENOMIC DNA]</scope>
    <source>
        <strain evidence="4 5">CBS 101466</strain>
    </source>
</reference>
<evidence type="ECO:0000313" key="4">
    <source>
        <dbReference type="EMBL" id="ETN44678.1"/>
    </source>
</evidence>
<dbReference type="VEuPathDB" id="FungiDB:HMPREF1541_10348"/>
<dbReference type="InterPro" id="IPR013083">
    <property type="entry name" value="Znf_RING/FYVE/PHD"/>
</dbReference>
<evidence type="ECO:0000256" key="1">
    <source>
        <dbReference type="PROSITE-ProRule" id="PRU00175"/>
    </source>
</evidence>
<name>W2S9G6_CYPE1</name>
<feature type="compositionally biased region" description="Polar residues" evidence="2">
    <location>
        <begin position="171"/>
        <end position="187"/>
    </location>
</feature>
<dbReference type="AlphaFoldDB" id="W2S9G6"/>
<protein>
    <recommendedName>
        <fullName evidence="3">RING-type domain-containing protein</fullName>
    </recommendedName>
</protein>
<dbReference type="Proteomes" id="UP000030752">
    <property type="component" value="Unassembled WGS sequence"/>
</dbReference>
<feature type="domain" description="RING-type" evidence="3">
    <location>
        <begin position="8"/>
        <end position="31"/>
    </location>
</feature>
<dbReference type="eggNOG" id="KOG0800">
    <property type="taxonomic scope" value="Eukaryota"/>
</dbReference>
<dbReference type="GeneID" id="19977687"/>
<organism evidence="4 5">
    <name type="scientific">Cyphellophora europaea (strain CBS 101466)</name>
    <name type="common">Phialophora europaea</name>
    <dbReference type="NCBI Taxonomy" id="1220924"/>
    <lineage>
        <taxon>Eukaryota</taxon>
        <taxon>Fungi</taxon>
        <taxon>Dikarya</taxon>
        <taxon>Ascomycota</taxon>
        <taxon>Pezizomycotina</taxon>
        <taxon>Eurotiomycetes</taxon>
        <taxon>Chaetothyriomycetidae</taxon>
        <taxon>Chaetothyriales</taxon>
        <taxon>Cyphellophoraceae</taxon>
        <taxon>Cyphellophora</taxon>
    </lineage>
</organism>
<accession>W2S9G6</accession>
<dbReference type="HOGENOM" id="CLU_1447620_0_0_1"/>
<proteinExistence type="predicted"/>
<keyword evidence="1" id="KW-0863">Zinc-finger</keyword>
<dbReference type="GO" id="GO:0008270">
    <property type="term" value="F:zinc ion binding"/>
    <property type="evidence" value="ECO:0007669"/>
    <property type="project" value="UniProtKB-KW"/>
</dbReference>
<dbReference type="Gene3D" id="3.30.40.10">
    <property type="entry name" value="Zinc/RING finger domain, C3HC4 (zinc finger)"/>
    <property type="match status" value="1"/>
</dbReference>
<keyword evidence="5" id="KW-1185">Reference proteome</keyword>
<dbReference type="SUPFAM" id="SSF57850">
    <property type="entry name" value="RING/U-box"/>
    <property type="match status" value="1"/>
</dbReference>
<evidence type="ECO:0000259" key="3">
    <source>
        <dbReference type="PROSITE" id="PS50089"/>
    </source>
</evidence>
<sequence>MTMLVLCCKHSFHTTCIAQFFKHSHTCPQCRNRPEGDLLVELEPMPNGEPDQYSEWRNELDSCVSCHLRIVVENIWPLIHPATLPFREANNEVSCLRNTMDLLFPSTTPVSVMKHLTLYPLLVAAKRERADRNNDHFAAHGFRLPVITDRDEVDTESESDSDDGEELGEVANTQFFENQAPENSSRP</sequence>
<dbReference type="RefSeq" id="XP_008713241.1">
    <property type="nucleotide sequence ID" value="XM_008715019.1"/>
</dbReference>
<dbReference type="InParanoid" id="W2S9G6"/>
<dbReference type="EMBL" id="KB822714">
    <property type="protein sequence ID" value="ETN44678.1"/>
    <property type="molecule type" value="Genomic_DNA"/>
</dbReference>